<dbReference type="Proteomes" id="UP001501736">
    <property type="component" value="Unassembled WGS sequence"/>
</dbReference>
<dbReference type="PANTHER" id="PTHR30590:SF2">
    <property type="entry name" value="INNER MEMBRANE PROTEIN"/>
    <property type="match status" value="1"/>
</dbReference>
<feature type="transmembrane region" description="Helical" evidence="1">
    <location>
        <begin position="23"/>
        <end position="41"/>
    </location>
</feature>
<feature type="transmembrane region" description="Helical" evidence="1">
    <location>
        <begin position="215"/>
        <end position="239"/>
    </location>
</feature>
<feature type="transmembrane region" description="Helical" evidence="1">
    <location>
        <begin position="62"/>
        <end position="89"/>
    </location>
</feature>
<sequence length="422" mass="43496">MSPAPQPRPSAETRPHRLPAVDALRALALLGILAVNIWFFADPVRLVGGEPTTPAASTADQLVELVVTVVFEAKSYVLFSFLFGLSFVHQQAAARRAGASETGRTLRRMLVLAVLGVLHGILLFAGDILLTYAILGVLLLALRGMRARTALALAVVVAAGFSLVILGFGVLATLLAGTPGFAAAMPESPGAAAAVASYTGPVPEYLAFQLARWTALAPSILLGQGIMAFAAFLAGLAAARAQVLERILDRSAARPAATGRLVAILLPSLLVGVALSTTAAVLRHGLPGAPTTPDPAESLLASGLSLVAGPIQATGATLLVLLGLRSRPGDRLIAALAPAGRMTLTNYLGQSLVLALLFSGLGLGLAGEVSGVVVGLLVLGLWGGQLLVSALWMRRFRTGPLETPLRAITYADRRRTAPPPEG</sequence>
<feature type="transmembrane region" description="Helical" evidence="1">
    <location>
        <begin position="109"/>
        <end position="142"/>
    </location>
</feature>
<keyword evidence="1" id="KW-1133">Transmembrane helix</keyword>
<organism evidence="3 4">
    <name type="scientific">Nesterenkonia halobia</name>
    <dbReference type="NCBI Taxonomy" id="37922"/>
    <lineage>
        <taxon>Bacteria</taxon>
        <taxon>Bacillati</taxon>
        <taxon>Actinomycetota</taxon>
        <taxon>Actinomycetes</taxon>
        <taxon>Micrococcales</taxon>
        <taxon>Micrococcaceae</taxon>
        <taxon>Nesterenkonia</taxon>
    </lineage>
</organism>
<name>A0ABP6REI0_9MICC</name>
<keyword evidence="1" id="KW-0812">Transmembrane</keyword>
<dbReference type="Pfam" id="PF04235">
    <property type="entry name" value="DUF418"/>
    <property type="match status" value="1"/>
</dbReference>
<evidence type="ECO:0000313" key="3">
    <source>
        <dbReference type="EMBL" id="GAA3282081.1"/>
    </source>
</evidence>
<keyword evidence="1" id="KW-0472">Membrane</keyword>
<feature type="transmembrane region" description="Helical" evidence="1">
    <location>
        <begin position="344"/>
        <end position="366"/>
    </location>
</feature>
<gene>
    <name evidence="3" type="ORF">GCM10020260_08540</name>
</gene>
<dbReference type="InterPro" id="IPR052529">
    <property type="entry name" value="Bact_Transport_Assoc"/>
</dbReference>
<accession>A0ABP6REI0</accession>
<proteinExistence type="predicted"/>
<feature type="transmembrane region" description="Helical" evidence="1">
    <location>
        <begin position="149"/>
        <end position="176"/>
    </location>
</feature>
<dbReference type="InterPro" id="IPR007349">
    <property type="entry name" value="DUF418"/>
</dbReference>
<comment type="caution">
    <text evidence="3">The sequence shown here is derived from an EMBL/GenBank/DDBJ whole genome shotgun (WGS) entry which is preliminary data.</text>
</comment>
<dbReference type="EMBL" id="BAAAYG010000003">
    <property type="protein sequence ID" value="GAA3282081.1"/>
    <property type="molecule type" value="Genomic_DNA"/>
</dbReference>
<keyword evidence="4" id="KW-1185">Reference proteome</keyword>
<evidence type="ECO:0000259" key="2">
    <source>
        <dbReference type="Pfam" id="PF04235"/>
    </source>
</evidence>
<dbReference type="RefSeq" id="WP_344718531.1">
    <property type="nucleotide sequence ID" value="NZ_BAAAYG010000003.1"/>
</dbReference>
<evidence type="ECO:0000313" key="4">
    <source>
        <dbReference type="Proteomes" id="UP001501736"/>
    </source>
</evidence>
<protein>
    <submittedName>
        <fullName evidence="3">DUF418 domain-containing protein</fullName>
    </submittedName>
</protein>
<feature type="transmembrane region" description="Helical" evidence="1">
    <location>
        <begin position="372"/>
        <end position="393"/>
    </location>
</feature>
<feature type="transmembrane region" description="Helical" evidence="1">
    <location>
        <begin position="260"/>
        <end position="282"/>
    </location>
</feature>
<reference evidence="4" key="1">
    <citation type="journal article" date="2019" name="Int. J. Syst. Evol. Microbiol.">
        <title>The Global Catalogue of Microorganisms (GCM) 10K type strain sequencing project: providing services to taxonomists for standard genome sequencing and annotation.</title>
        <authorList>
            <consortium name="The Broad Institute Genomics Platform"/>
            <consortium name="The Broad Institute Genome Sequencing Center for Infectious Disease"/>
            <person name="Wu L."/>
            <person name="Ma J."/>
        </authorList>
    </citation>
    <scope>NUCLEOTIDE SEQUENCE [LARGE SCALE GENOMIC DNA]</scope>
    <source>
        <strain evidence="4">JCM 11483</strain>
    </source>
</reference>
<dbReference type="PANTHER" id="PTHR30590">
    <property type="entry name" value="INNER MEMBRANE PROTEIN"/>
    <property type="match status" value="1"/>
</dbReference>
<feature type="domain" description="DUF418" evidence="2">
    <location>
        <begin position="256"/>
        <end position="411"/>
    </location>
</feature>
<feature type="transmembrane region" description="Helical" evidence="1">
    <location>
        <begin position="302"/>
        <end position="324"/>
    </location>
</feature>
<evidence type="ECO:0000256" key="1">
    <source>
        <dbReference type="SAM" id="Phobius"/>
    </source>
</evidence>